<dbReference type="InterPro" id="IPR011010">
    <property type="entry name" value="DNA_brk_join_enz"/>
</dbReference>
<dbReference type="InterPro" id="IPR010998">
    <property type="entry name" value="Integrase_recombinase_N"/>
</dbReference>
<evidence type="ECO:0000256" key="2">
    <source>
        <dbReference type="ARBA" id="ARBA00022908"/>
    </source>
</evidence>
<keyword evidence="2" id="KW-0229">DNA integration</keyword>
<dbReference type="GO" id="GO:0015074">
    <property type="term" value="P:DNA integration"/>
    <property type="evidence" value="ECO:0007669"/>
    <property type="project" value="UniProtKB-KW"/>
</dbReference>
<dbReference type="SUPFAM" id="SSF56349">
    <property type="entry name" value="DNA breaking-rejoining enzymes"/>
    <property type="match status" value="1"/>
</dbReference>
<protein>
    <submittedName>
        <fullName evidence="8">Integrase</fullName>
    </submittedName>
</protein>
<evidence type="ECO:0000256" key="3">
    <source>
        <dbReference type="ARBA" id="ARBA00023125"/>
    </source>
</evidence>
<dbReference type="GO" id="GO:0003677">
    <property type="term" value="F:DNA binding"/>
    <property type="evidence" value="ECO:0007669"/>
    <property type="project" value="UniProtKB-UniRule"/>
</dbReference>
<evidence type="ECO:0000256" key="1">
    <source>
        <dbReference type="ARBA" id="ARBA00022829"/>
    </source>
</evidence>
<evidence type="ECO:0000256" key="4">
    <source>
        <dbReference type="ARBA" id="ARBA00023172"/>
    </source>
</evidence>
<evidence type="ECO:0000256" key="5">
    <source>
        <dbReference type="PROSITE-ProRule" id="PRU01248"/>
    </source>
</evidence>
<dbReference type="EMBL" id="CP013345">
    <property type="protein sequence ID" value="AMU92501.1"/>
    <property type="molecule type" value="Genomic_DNA"/>
</dbReference>
<dbReference type="Pfam" id="PF00589">
    <property type="entry name" value="Phage_integrase"/>
    <property type="match status" value="1"/>
</dbReference>
<dbReference type="InterPro" id="IPR050090">
    <property type="entry name" value="Tyrosine_recombinase_XerCD"/>
</dbReference>
<dbReference type="AlphaFoldDB" id="A0AAC9FHF0"/>
<keyword evidence="1" id="KW-0159">Chromosome partition</keyword>
<accession>A0AAC9FHF0</accession>
<keyword evidence="9" id="KW-1185">Reference proteome</keyword>
<dbReference type="SUPFAM" id="SSF47823">
    <property type="entry name" value="lambda integrase-like, N-terminal domain"/>
    <property type="match status" value="1"/>
</dbReference>
<evidence type="ECO:0000313" key="8">
    <source>
        <dbReference type="EMBL" id="AMU92501.1"/>
    </source>
</evidence>
<dbReference type="InterPro" id="IPR013762">
    <property type="entry name" value="Integrase-like_cat_sf"/>
</dbReference>
<keyword evidence="8" id="KW-0614">Plasmid</keyword>
<geneLocation type="plasmid" evidence="8 9">
    <name>unnamed1</name>
</geneLocation>
<dbReference type="Gene3D" id="1.10.150.130">
    <property type="match status" value="1"/>
</dbReference>
<dbReference type="KEGG" id="smaz:LH19_26035"/>
<organism evidence="8 9">
    <name type="scientific">Sphingopyxis macrogoltabida</name>
    <name type="common">Sphingomonas macrogoltabidus</name>
    <dbReference type="NCBI Taxonomy" id="33050"/>
    <lineage>
        <taxon>Bacteria</taxon>
        <taxon>Pseudomonadati</taxon>
        <taxon>Pseudomonadota</taxon>
        <taxon>Alphaproteobacteria</taxon>
        <taxon>Sphingomonadales</taxon>
        <taxon>Sphingomonadaceae</taxon>
        <taxon>Sphingopyxis</taxon>
    </lineage>
</organism>
<feature type="domain" description="Tyr recombinase" evidence="6">
    <location>
        <begin position="159"/>
        <end position="373"/>
    </location>
</feature>
<dbReference type="PANTHER" id="PTHR30349">
    <property type="entry name" value="PHAGE INTEGRASE-RELATED"/>
    <property type="match status" value="1"/>
</dbReference>
<dbReference type="PROSITE" id="PS51900">
    <property type="entry name" value="CB"/>
    <property type="match status" value="1"/>
</dbReference>
<evidence type="ECO:0000259" key="7">
    <source>
        <dbReference type="PROSITE" id="PS51900"/>
    </source>
</evidence>
<dbReference type="PROSITE" id="PS51898">
    <property type="entry name" value="TYR_RECOMBINASE"/>
    <property type="match status" value="1"/>
</dbReference>
<keyword evidence="4" id="KW-0233">DNA recombination</keyword>
<feature type="domain" description="Core-binding (CB)" evidence="7">
    <location>
        <begin position="37"/>
        <end position="123"/>
    </location>
</feature>
<sequence length="380" mass="41549">MATTALSRIVSASPARLDEVVGEVRQLSPERQLVDPQLVEAAARAWSPNTIRAFLSDLKLWDTWCRRLRVRAGEASAETVAAYVRALSGQDRESAAAKATPPRAAATIARYLVNIGWAYRMAGRGDPTAAPLVRFEHKAARKLLGTRQRQARAIRFKGDISDFDSPAMGICLSTLLKATRRDLLGVRDRALLLVAYDTGCRRSELAAMMVHDIEEADDGGAGIVEIGRSKTDQEGQGALAYLSPMTMRAVEAWRTAARIERGALFRRVETYFDGSVRGVGDSALHPGSITLIYKRLIRQAFDKKLLGAMTEADVARAIAAVSSHSIRVGVAQDNFAAGESLPAIMQAYRWRDAKTVMRYGEKLAARSGASARMAARFREE</sequence>
<evidence type="ECO:0000259" key="6">
    <source>
        <dbReference type="PROSITE" id="PS51898"/>
    </source>
</evidence>
<dbReference type="GO" id="GO:0006310">
    <property type="term" value="P:DNA recombination"/>
    <property type="evidence" value="ECO:0007669"/>
    <property type="project" value="UniProtKB-KW"/>
</dbReference>
<reference evidence="8 9" key="2">
    <citation type="journal article" date="2016" name="Genome Announc.">
        <title>Complete Genome Sequence of Sphingopyxis macrogoltabida Strain 203N (NBRC 111659), a Polyethylene Glycol Degrader.</title>
        <authorList>
            <person name="Ohtsubo Y."/>
            <person name="Nonoyama S."/>
            <person name="Nagata Y."/>
            <person name="Numata M."/>
            <person name="Tsuchikane K."/>
            <person name="Hosoyama A."/>
            <person name="Yamazoe A."/>
            <person name="Tsuda M."/>
            <person name="Fujita N."/>
            <person name="Kawai F."/>
        </authorList>
    </citation>
    <scope>NUCLEOTIDE SEQUENCE [LARGE SCALE GENOMIC DNA]</scope>
    <source>
        <strain evidence="8 9">203N</strain>
    </source>
</reference>
<gene>
    <name evidence="8" type="ORF">ATM17_30035</name>
</gene>
<dbReference type="GO" id="GO:0007059">
    <property type="term" value="P:chromosome segregation"/>
    <property type="evidence" value="ECO:0007669"/>
    <property type="project" value="UniProtKB-KW"/>
</dbReference>
<proteinExistence type="predicted"/>
<evidence type="ECO:0000313" key="9">
    <source>
        <dbReference type="Proteomes" id="UP000076088"/>
    </source>
</evidence>
<dbReference type="PANTHER" id="PTHR30349:SF81">
    <property type="entry name" value="TYROSINE RECOMBINASE XERC"/>
    <property type="match status" value="1"/>
</dbReference>
<keyword evidence="3 5" id="KW-0238">DNA-binding</keyword>
<dbReference type="InterPro" id="IPR002104">
    <property type="entry name" value="Integrase_catalytic"/>
</dbReference>
<dbReference type="InterPro" id="IPR044068">
    <property type="entry name" value="CB"/>
</dbReference>
<dbReference type="Proteomes" id="UP000076088">
    <property type="component" value="Plasmid unnamed1"/>
</dbReference>
<reference evidence="9" key="1">
    <citation type="submission" date="2015-11" db="EMBL/GenBank/DDBJ databases">
        <title>Complete genome sequence of a polyethylene-glycol degrader Sphingopyxis macrogoltabida 203N (NBRC 111659).</title>
        <authorList>
            <person name="Yoshiyuki O."/>
            <person name="Shouta N."/>
            <person name="Nagata Y."/>
            <person name="Numata M."/>
            <person name="Tsuchikane K."/>
            <person name="Hosoyama A."/>
            <person name="Yamazoe A."/>
            <person name="Tsuda M."/>
            <person name="Fujita N."/>
            <person name="Kawai F."/>
        </authorList>
    </citation>
    <scope>NUCLEOTIDE SEQUENCE [LARGE SCALE GENOMIC DNA]</scope>
    <source>
        <strain evidence="9">203N</strain>
        <plasmid evidence="9">unnamed1</plasmid>
    </source>
</reference>
<dbReference type="RefSeq" id="WP_054734357.1">
    <property type="nucleotide sequence ID" value="NZ_CP009430.1"/>
</dbReference>
<name>A0AAC9FHF0_SPHMC</name>
<dbReference type="Gene3D" id="1.10.443.10">
    <property type="entry name" value="Intergrase catalytic core"/>
    <property type="match status" value="1"/>
</dbReference>